<keyword evidence="3 6" id="KW-0479">Metal-binding</keyword>
<evidence type="ECO:0000256" key="3">
    <source>
        <dbReference type="ARBA" id="ARBA00022723"/>
    </source>
</evidence>
<dbReference type="Proteomes" id="UP000223606">
    <property type="component" value="Plasmid HDIAp1"/>
</dbReference>
<feature type="domain" description="Enoyl reductase (ER)" evidence="7">
    <location>
        <begin position="12"/>
        <end position="347"/>
    </location>
</feature>
<dbReference type="KEGG" id="hdi:HDIA_P0093"/>
<dbReference type="PANTHER" id="PTHR43161:SF9">
    <property type="entry name" value="SORBITOL DEHYDROGENASE"/>
    <property type="match status" value="1"/>
</dbReference>
<dbReference type="SUPFAM" id="SSF51735">
    <property type="entry name" value="NAD(P)-binding Rossmann-fold domains"/>
    <property type="match status" value="1"/>
</dbReference>
<evidence type="ECO:0000256" key="6">
    <source>
        <dbReference type="RuleBase" id="RU361277"/>
    </source>
</evidence>
<dbReference type="InterPro" id="IPR020843">
    <property type="entry name" value="ER"/>
</dbReference>
<dbReference type="PANTHER" id="PTHR43161">
    <property type="entry name" value="SORBITOL DEHYDROGENASE"/>
    <property type="match status" value="1"/>
</dbReference>
<keyword evidence="8" id="KW-0614">Plasmid</keyword>
<dbReference type="GO" id="GO:0008270">
    <property type="term" value="F:zinc ion binding"/>
    <property type="evidence" value="ECO:0007669"/>
    <property type="project" value="InterPro"/>
</dbReference>
<evidence type="ECO:0000256" key="2">
    <source>
        <dbReference type="ARBA" id="ARBA00008072"/>
    </source>
</evidence>
<evidence type="ECO:0000313" key="9">
    <source>
        <dbReference type="Proteomes" id="UP000223606"/>
    </source>
</evidence>
<comment type="cofactor">
    <cofactor evidence="1 6">
        <name>Zn(2+)</name>
        <dbReference type="ChEBI" id="CHEBI:29105"/>
    </cofactor>
</comment>
<dbReference type="Pfam" id="PF00107">
    <property type="entry name" value="ADH_zinc_N"/>
    <property type="match status" value="1"/>
</dbReference>
<dbReference type="InterPro" id="IPR013149">
    <property type="entry name" value="ADH-like_C"/>
</dbReference>
<reference evidence="9" key="1">
    <citation type="submission" date="2017-09" db="EMBL/GenBank/DDBJ databases">
        <title>Genome sequence of Nannocystis excedens DSM 71.</title>
        <authorList>
            <person name="Blom J."/>
        </authorList>
    </citation>
    <scope>NUCLEOTIDE SEQUENCE [LARGE SCALE GENOMIC DNA]</scope>
    <source>
        <strain evidence="9">type strain: E19</strain>
        <plasmid evidence="9">hdiap1</plasmid>
    </source>
</reference>
<dbReference type="AlphaFoldDB" id="A0A2C9DDU5"/>
<accession>A0A2C9DDU5</accession>
<dbReference type="InterPro" id="IPR002328">
    <property type="entry name" value="ADH_Zn_CS"/>
</dbReference>
<dbReference type="CDD" id="cd08232">
    <property type="entry name" value="idonate-5-DH"/>
    <property type="match status" value="1"/>
</dbReference>
<dbReference type="SUPFAM" id="SSF50129">
    <property type="entry name" value="GroES-like"/>
    <property type="match status" value="1"/>
</dbReference>
<dbReference type="PROSITE" id="PS00059">
    <property type="entry name" value="ADH_ZINC"/>
    <property type="match status" value="1"/>
</dbReference>
<evidence type="ECO:0000313" key="8">
    <source>
        <dbReference type="EMBL" id="SON58502.1"/>
    </source>
</evidence>
<dbReference type="GO" id="GO:0050572">
    <property type="term" value="F:L-idonate 5-dehydrogenase [NAD(P)+] activity"/>
    <property type="evidence" value="ECO:0007669"/>
    <property type="project" value="UniProtKB-EC"/>
</dbReference>
<keyword evidence="5 8" id="KW-0560">Oxidoreductase</keyword>
<dbReference type="InterPro" id="IPR011032">
    <property type="entry name" value="GroES-like_sf"/>
</dbReference>
<name>A0A2C9DDU5_9HYPH</name>
<dbReference type="EC" id="1.1.1.264" evidence="8"/>
<dbReference type="Pfam" id="PF08240">
    <property type="entry name" value="ADH_N"/>
    <property type="match status" value="1"/>
</dbReference>
<keyword evidence="4 6" id="KW-0862">Zinc</keyword>
<sequence>MEFAAMRAIVAHQPHDLRIEEWPDAAAPGPGEVRVRVARGGICGSDLHYYHHAGFGTVRLKEPMILGHEVAGRVMDVGVGVSDFAADDPVAINPGMPCNDCHFCRKGQRNQCLDMSFFGSAMRFPHMQGLFRDEVTVPAEQLYKVPQCLDLGLAACAEPFAVCLHAVASAGSLLGAKVLVSGCGPIGNLVLAAARHAGAREIVAVDIADAALTVAGKLGADSTINLTKTPDGLAPFADRKGLFDAVFECSGAPKALAAALDVVRPGGALVTVGLGGDISLPLNLVVTKEILMRGSFRFDAEFGLAVHLIATGAVDLTPLISATMPAADADAAFRLASDRSQSMKVQLAFA</sequence>
<gene>
    <name evidence="8" type="primary">idnD_2</name>
    <name evidence="8" type="ORF">HDIA_P0093</name>
</gene>
<dbReference type="InterPro" id="IPR013154">
    <property type="entry name" value="ADH-like_N"/>
</dbReference>
<dbReference type="SMART" id="SM00829">
    <property type="entry name" value="PKS_ER"/>
    <property type="match status" value="1"/>
</dbReference>
<organism evidence="8 9">
    <name type="scientific">Hartmannibacter diazotrophicus</name>
    <dbReference type="NCBI Taxonomy" id="1482074"/>
    <lineage>
        <taxon>Bacteria</taxon>
        <taxon>Pseudomonadati</taxon>
        <taxon>Pseudomonadota</taxon>
        <taxon>Alphaproteobacteria</taxon>
        <taxon>Hyphomicrobiales</taxon>
        <taxon>Pleomorphomonadaceae</taxon>
        <taxon>Hartmannibacter</taxon>
    </lineage>
</organism>
<evidence type="ECO:0000256" key="4">
    <source>
        <dbReference type="ARBA" id="ARBA00022833"/>
    </source>
</evidence>
<dbReference type="Gene3D" id="3.90.180.10">
    <property type="entry name" value="Medium-chain alcohol dehydrogenases, catalytic domain"/>
    <property type="match status" value="1"/>
</dbReference>
<proteinExistence type="inferred from homology"/>
<evidence type="ECO:0000259" key="7">
    <source>
        <dbReference type="SMART" id="SM00829"/>
    </source>
</evidence>
<geneLocation type="plasmid" evidence="9">
    <name>hdiap1</name>
</geneLocation>
<dbReference type="EMBL" id="LT960615">
    <property type="protein sequence ID" value="SON58502.1"/>
    <property type="molecule type" value="Genomic_DNA"/>
</dbReference>
<comment type="similarity">
    <text evidence="2 6">Belongs to the zinc-containing alcohol dehydrogenase family.</text>
</comment>
<dbReference type="InterPro" id="IPR036291">
    <property type="entry name" value="NAD(P)-bd_dom_sf"/>
</dbReference>
<keyword evidence="9" id="KW-1185">Reference proteome</keyword>
<evidence type="ECO:0000256" key="5">
    <source>
        <dbReference type="ARBA" id="ARBA00023002"/>
    </source>
</evidence>
<evidence type="ECO:0000256" key="1">
    <source>
        <dbReference type="ARBA" id="ARBA00001947"/>
    </source>
</evidence>
<dbReference type="Gene3D" id="3.40.50.720">
    <property type="entry name" value="NAD(P)-binding Rossmann-like Domain"/>
    <property type="match status" value="1"/>
</dbReference>
<protein>
    <submittedName>
        <fullName evidence="8">L-idonate 5-dehydrogenase</fullName>
        <ecNumber evidence="8">1.1.1.264</ecNumber>
    </submittedName>
</protein>